<reference evidence="2 3" key="1">
    <citation type="submission" date="2017-11" db="EMBL/GenBank/DDBJ databases">
        <authorList>
            <person name="Han C.G."/>
        </authorList>
    </citation>
    <scope>NUCLEOTIDE SEQUENCE [LARGE SCALE GENOMIC DNA]</scope>
    <source>
        <strain evidence="2 3">A5</strain>
    </source>
</reference>
<organism evidence="2 3">
    <name type="scientific">Klebsiella variicola</name>
    <dbReference type="NCBI Taxonomy" id="244366"/>
    <lineage>
        <taxon>Bacteria</taxon>
        <taxon>Pseudomonadati</taxon>
        <taxon>Pseudomonadota</taxon>
        <taxon>Gammaproteobacteria</taxon>
        <taxon>Enterobacterales</taxon>
        <taxon>Enterobacteriaceae</taxon>
        <taxon>Klebsiella/Raoultella group</taxon>
        <taxon>Klebsiella</taxon>
        <taxon>Klebsiella pneumoniae complex</taxon>
    </lineage>
</organism>
<sequence length="228" mass="25282">MSDSLIHLQSAGADVVIKTRPFAEIVYWGPHLSHFSPQDADSLTRPVANGRLDVDSPVTLMAELGHGLFGAPGIEGHRQGLDASPLFTTSEVRHEGQTLTLVSEDPQAGLRLHSEIALDASGVLIVRHGVTNLRASPWQVDRLAVTLPVAERAREVMAFHGRWIREFQPHRLTLEHDSFVLENRRGRTSHEHFPALITGSRAFSEMQGEVWGVHLAWSGNHRLRAEVK</sequence>
<feature type="domain" description="Glycosyl hydrolase family 36 N-terminal" evidence="1">
    <location>
        <begin position="24"/>
        <end position="227"/>
    </location>
</feature>
<dbReference type="Pfam" id="PF16875">
    <property type="entry name" value="Glyco_hydro_36N"/>
    <property type="match status" value="1"/>
</dbReference>
<dbReference type="InterPro" id="IPR031704">
    <property type="entry name" value="Glyco_hydro_36_N"/>
</dbReference>
<feature type="non-terminal residue" evidence="2">
    <location>
        <position position="228"/>
    </location>
</feature>
<dbReference type="Gene3D" id="2.70.98.60">
    <property type="entry name" value="alpha-galactosidase from lactobacil brevis"/>
    <property type="match status" value="1"/>
</dbReference>
<dbReference type="InterPro" id="IPR038417">
    <property type="entry name" value="Alpga-gal_N_sf"/>
</dbReference>
<proteinExistence type="predicted"/>
<dbReference type="AlphaFoldDB" id="A0A2N5AF15"/>
<reference evidence="2 3" key="2">
    <citation type="submission" date="2018-01" db="EMBL/GenBank/DDBJ databases">
        <title>Genomic study of Klebsiella pneumoniae.</title>
        <authorList>
            <person name="Yang Y."/>
            <person name="Bicalho R."/>
        </authorList>
    </citation>
    <scope>NUCLEOTIDE SEQUENCE [LARGE SCALE GENOMIC DNA]</scope>
    <source>
        <strain evidence="2 3">A5</strain>
    </source>
</reference>
<dbReference type="EMBL" id="PICB01000851">
    <property type="protein sequence ID" value="PLP44217.1"/>
    <property type="molecule type" value="Genomic_DNA"/>
</dbReference>
<comment type="caution">
    <text evidence="2">The sequence shown here is derived from an EMBL/GenBank/DDBJ whole genome shotgun (WGS) entry which is preliminary data.</text>
</comment>
<evidence type="ECO:0000313" key="2">
    <source>
        <dbReference type="EMBL" id="PLP44217.1"/>
    </source>
</evidence>
<dbReference type="Proteomes" id="UP000234473">
    <property type="component" value="Unassembled WGS sequence"/>
</dbReference>
<gene>
    <name evidence="2" type="ORF">CWM98_16405</name>
</gene>
<evidence type="ECO:0000259" key="1">
    <source>
        <dbReference type="Pfam" id="PF16875"/>
    </source>
</evidence>
<evidence type="ECO:0000313" key="3">
    <source>
        <dbReference type="Proteomes" id="UP000234473"/>
    </source>
</evidence>
<accession>A0A2N5AF15</accession>
<name>A0A2N5AF15_KLEVA</name>
<protein>
    <submittedName>
        <fullName evidence="2">Alpha-galactosidase</fullName>
    </submittedName>
</protein>